<accession>A0AAV2A8W1</accession>
<evidence type="ECO:0000313" key="2">
    <source>
        <dbReference type="Proteomes" id="UP001497382"/>
    </source>
</evidence>
<organism evidence="1 2">
    <name type="scientific">Larinioides sclopetarius</name>
    <dbReference type="NCBI Taxonomy" id="280406"/>
    <lineage>
        <taxon>Eukaryota</taxon>
        <taxon>Metazoa</taxon>
        <taxon>Ecdysozoa</taxon>
        <taxon>Arthropoda</taxon>
        <taxon>Chelicerata</taxon>
        <taxon>Arachnida</taxon>
        <taxon>Araneae</taxon>
        <taxon>Araneomorphae</taxon>
        <taxon>Entelegynae</taxon>
        <taxon>Araneoidea</taxon>
        <taxon>Araneidae</taxon>
        <taxon>Larinioides</taxon>
    </lineage>
</organism>
<dbReference type="EMBL" id="CAXIEN010000132">
    <property type="protein sequence ID" value="CAL1280452.1"/>
    <property type="molecule type" value="Genomic_DNA"/>
</dbReference>
<sequence>MSVAISKLCLFQSICLKYDFVNNENAKSESCITKPTCK</sequence>
<comment type="caution">
    <text evidence="1">The sequence shown here is derived from an EMBL/GenBank/DDBJ whole genome shotgun (WGS) entry which is preliminary data.</text>
</comment>
<reference evidence="1 2" key="1">
    <citation type="submission" date="2024-04" db="EMBL/GenBank/DDBJ databases">
        <authorList>
            <person name="Rising A."/>
            <person name="Reimegard J."/>
            <person name="Sonavane S."/>
            <person name="Akerstrom W."/>
            <person name="Nylinder S."/>
            <person name="Hedman E."/>
            <person name="Kallberg Y."/>
        </authorList>
    </citation>
    <scope>NUCLEOTIDE SEQUENCE [LARGE SCALE GENOMIC DNA]</scope>
</reference>
<dbReference type="Proteomes" id="UP001497382">
    <property type="component" value="Unassembled WGS sequence"/>
</dbReference>
<keyword evidence="2" id="KW-1185">Reference proteome</keyword>
<protein>
    <submittedName>
        <fullName evidence="1">Uncharacterized protein</fullName>
    </submittedName>
</protein>
<proteinExistence type="predicted"/>
<dbReference type="AlphaFoldDB" id="A0AAV2A8W1"/>
<name>A0AAV2A8W1_9ARAC</name>
<gene>
    <name evidence="1" type="ORF">LARSCL_LOCUS10976</name>
</gene>
<evidence type="ECO:0000313" key="1">
    <source>
        <dbReference type="EMBL" id="CAL1280452.1"/>
    </source>
</evidence>